<dbReference type="Pfam" id="PF09856">
    <property type="entry name" value="ScfRs"/>
    <property type="match status" value="1"/>
</dbReference>
<dbReference type="InterPro" id="IPR018653">
    <property type="entry name" value="ScfR_C"/>
</dbReference>
<keyword evidence="3" id="KW-1185">Reference proteome</keyword>
<dbReference type="EMBL" id="JAQIIO010000004">
    <property type="protein sequence ID" value="MDA5094202.1"/>
    <property type="molecule type" value="Genomic_DNA"/>
</dbReference>
<name>A0ABT4W329_9RHOB</name>
<dbReference type="PROSITE" id="PS50943">
    <property type="entry name" value="HTH_CROC1"/>
    <property type="match status" value="1"/>
</dbReference>
<proteinExistence type="predicted"/>
<reference evidence="2 3" key="1">
    <citation type="submission" date="2023-01" db="EMBL/GenBank/DDBJ databases">
        <authorList>
            <person name="Yoon J.-W."/>
        </authorList>
    </citation>
    <scope>NUCLEOTIDE SEQUENCE [LARGE SCALE GENOMIC DNA]</scope>
    <source>
        <strain evidence="2 3">KMU-50</strain>
    </source>
</reference>
<evidence type="ECO:0000313" key="3">
    <source>
        <dbReference type="Proteomes" id="UP001528040"/>
    </source>
</evidence>
<evidence type="ECO:0000313" key="2">
    <source>
        <dbReference type="EMBL" id="MDA5094202.1"/>
    </source>
</evidence>
<evidence type="ECO:0000259" key="1">
    <source>
        <dbReference type="PROSITE" id="PS50943"/>
    </source>
</evidence>
<organism evidence="2 3">
    <name type="scientific">Aliiroseovarius salicola</name>
    <dbReference type="NCBI Taxonomy" id="3009082"/>
    <lineage>
        <taxon>Bacteria</taxon>
        <taxon>Pseudomonadati</taxon>
        <taxon>Pseudomonadota</taxon>
        <taxon>Alphaproteobacteria</taxon>
        <taxon>Rhodobacterales</taxon>
        <taxon>Paracoccaceae</taxon>
        <taxon>Aliiroseovarius</taxon>
    </lineage>
</organism>
<dbReference type="SMART" id="SM00530">
    <property type="entry name" value="HTH_XRE"/>
    <property type="match status" value="1"/>
</dbReference>
<protein>
    <submittedName>
        <fullName evidence="2">Short-chain fatty acyl-CoA regulator family protein</fullName>
    </submittedName>
</protein>
<gene>
    <name evidence="2" type="ORF">O2N63_08880</name>
</gene>
<comment type="caution">
    <text evidence="2">The sequence shown here is derived from an EMBL/GenBank/DDBJ whole genome shotgun (WGS) entry which is preliminary data.</text>
</comment>
<sequence length="444" mass="48484">MPQSRLTGSRIRERRLYLGQKQAALARGVGISAAYLNLIEHNRRRIGGKLLNDLARALSVDPVQLTEGAEDALVGSLRDAAVRLPDASAELDKVEDLAGRFPGWTGLIAAQHRRIQELELSVETLSDRLAHDPHLAASLHEVISTVTAIRSTASILSDGADIDPEWQKRFLRNMREESRRLSSSAQGLVDYLDAGDELEATPLVPQEELVAFLDEHDFHFSTLEGGELELGERVSALIAGTDKLQSNEARQIAHAWLERYVADAMDLPIDEFVAAWDQHPGDIARLVRQFGSSIPQVLRRVTTLPESDGQSRNVGLLQCDGAGAITFRKPVAGFPLPRFGAGCPLWPLYTALARPGLPVSALVEMGARTPKKFRCMAYAGPVGEMSFDAPPILEVTMLILPEDETNPFEGEAIRAGSSCRVCAREHCPARREPSILTGRTGEGT</sequence>
<dbReference type="InterPro" id="IPR010982">
    <property type="entry name" value="Lambda_DNA-bd_dom_sf"/>
</dbReference>
<accession>A0ABT4W329</accession>
<dbReference type="Proteomes" id="UP001528040">
    <property type="component" value="Unassembled WGS sequence"/>
</dbReference>
<dbReference type="Pfam" id="PF01381">
    <property type="entry name" value="HTH_3"/>
    <property type="match status" value="1"/>
</dbReference>
<dbReference type="RefSeq" id="WP_271053913.1">
    <property type="nucleotide sequence ID" value="NZ_JAQIIO010000004.1"/>
</dbReference>
<dbReference type="Gene3D" id="1.10.260.40">
    <property type="entry name" value="lambda repressor-like DNA-binding domains"/>
    <property type="match status" value="1"/>
</dbReference>
<dbReference type="SUPFAM" id="SSF47413">
    <property type="entry name" value="lambda repressor-like DNA-binding domains"/>
    <property type="match status" value="1"/>
</dbReference>
<dbReference type="InterPro" id="IPR001387">
    <property type="entry name" value="Cro/C1-type_HTH"/>
</dbReference>
<feature type="domain" description="HTH cro/C1-type" evidence="1">
    <location>
        <begin position="11"/>
        <end position="65"/>
    </location>
</feature>
<dbReference type="CDD" id="cd00093">
    <property type="entry name" value="HTH_XRE"/>
    <property type="match status" value="1"/>
</dbReference>